<dbReference type="Gene3D" id="3.40.462.40">
    <property type="entry name" value="FAD-linked oxidase, cap domain/gating helix"/>
    <property type="match status" value="1"/>
</dbReference>
<keyword evidence="3" id="KW-1185">Reference proteome</keyword>
<dbReference type="EMBL" id="JAHQIW010005989">
    <property type="protein sequence ID" value="KAJ1367708.1"/>
    <property type="molecule type" value="Genomic_DNA"/>
</dbReference>
<evidence type="ECO:0000313" key="2">
    <source>
        <dbReference type="EMBL" id="KAJ1367708.1"/>
    </source>
</evidence>
<evidence type="ECO:0000256" key="1">
    <source>
        <dbReference type="SAM" id="MobiDB-lite"/>
    </source>
</evidence>
<feature type="non-terminal residue" evidence="2">
    <location>
        <position position="1"/>
    </location>
</feature>
<dbReference type="Proteomes" id="UP001196413">
    <property type="component" value="Unassembled WGS sequence"/>
</dbReference>
<sequence>FTLDVHLSEQTNSSNEQKTSVLEPFSNSDPDLVAKTTLVTSPNTVTIKIFPLPEVKRYGSLVFPDFAHGVAFFREVARQVTKNLPITRIH</sequence>
<gene>
    <name evidence="2" type="ORF">KIN20_028671</name>
</gene>
<dbReference type="AlphaFoldDB" id="A0AAD5R149"/>
<evidence type="ECO:0000313" key="3">
    <source>
        <dbReference type="Proteomes" id="UP001196413"/>
    </source>
</evidence>
<protein>
    <submittedName>
        <fullName evidence="2">Uncharacterized protein</fullName>
    </submittedName>
</protein>
<feature type="compositionally biased region" description="Polar residues" evidence="1">
    <location>
        <begin position="8"/>
        <end position="26"/>
    </location>
</feature>
<proteinExistence type="predicted"/>
<comment type="caution">
    <text evidence="2">The sequence shown here is derived from an EMBL/GenBank/DDBJ whole genome shotgun (WGS) entry which is preliminary data.</text>
</comment>
<name>A0AAD5R149_PARTN</name>
<accession>A0AAD5R149</accession>
<feature type="region of interest" description="Disordered" evidence="1">
    <location>
        <begin position="1"/>
        <end position="26"/>
    </location>
</feature>
<reference evidence="2" key="1">
    <citation type="submission" date="2021-06" db="EMBL/GenBank/DDBJ databases">
        <title>Parelaphostrongylus tenuis whole genome reference sequence.</title>
        <authorList>
            <person name="Garwood T.J."/>
            <person name="Larsen P.A."/>
            <person name="Fountain-Jones N.M."/>
            <person name="Garbe J.R."/>
            <person name="Macchietto M.G."/>
            <person name="Kania S.A."/>
            <person name="Gerhold R.W."/>
            <person name="Richards J.E."/>
            <person name="Wolf T.M."/>
        </authorList>
    </citation>
    <scope>NUCLEOTIDE SEQUENCE</scope>
    <source>
        <strain evidence="2">MNPRO001-30</strain>
        <tissue evidence="2">Meninges</tissue>
    </source>
</reference>
<organism evidence="2 3">
    <name type="scientific">Parelaphostrongylus tenuis</name>
    <name type="common">Meningeal worm</name>
    <dbReference type="NCBI Taxonomy" id="148309"/>
    <lineage>
        <taxon>Eukaryota</taxon>
        <taxon>Metazoa</taxon>
        <taxon>Ecdysozoa</taxon>
        <taxon>Nematoda</taxon>
        <taxon>Chromadorea</taxon>
        <taxon>Rhabditida</taxon>
        <taxon>Rhabditina</taxon>
        <taxon>Rhabditomorpha</taxon>
        <taxon>Strongyloidea</taxon>
        <taxon>Metastrongylidae</taxon>
        <taxon>Parelaphostrongylus</taxon>
    </lineage>
</organism>